<evidence type="ECO:0000313" key="5">
    <source>
        <dbReference type="EMBL" id="RZC78976.1"/>
    </source>
</evidence>
<dbReference type="Gene3D" id="3.40.367.20">
    <property type="match status" value="1"/>
</dbReference>
<keyword evidence="4" id="KW-0808">Transferase</keyword>
<proteinExistence type="inferred from homology"/>
<evidence type="ECO:0000256" key="4">
    <source>
        <dbReference type="RuleBase" id="RU362007"/>
    </source>
</evidence>
<dbReference type="GO" id="GO:0006096">
    <property type="term" value="P:glycolytic process"/>
    <property type="evidence" value="ECO:0007669"/>
    <property type="project" value="UniProtKB-KW"/>
</dbReference>
<keyword evidence="4" id="KW-0067">ATP-binding</keyword>
<dbReference type="GO" id="GO:0005524">
    <property type="term" value="F:ATP binding"/>
    <property type="evidence" value="ECO:0007669"/>
    <property type="project" value="UniProtKB-UniRule"/>
</dbReference>
<dbReference type="GO" id="GO:0004340">
    <property type="term" value="F:glucokinase activity"/>
    <property type="evidence" value="ECO:0007669"/>
    <property type="project" value="TreeGrafter"/>
</dbReference>
<evidence type="ECO:0000256" key="2">
    <source>
        <dbReference type="ARBA" id="ARBA00005028"/>
    </source>
</evidence>
<dbReference type="GO" id="GO:0008865">
    <property type="term" value="F:fructokinase activity"/>
    <property type="evidence" value="ECO:0007669"/>
    <property type="project" value="TreeGrafter"/>
</dbReference>
<keyword evidence="4" id="KW-0418">Kinase</keyword>
<dbReference type="GO" id="GO:0006006">
    <property type="term" value="P:glucose metabolic process"/>
    <property type="evidence" value="ECO:0007669"/>
    <property type="project" value="TreeGrafter"/>
</dbReference>
<dbReference type="EC" id="2.7.1.-" evidence="4"/>
<dbReference type="GO" id="GO:0001678">
    <property type="term" value="P:intracellular glucose homeostasis"/>
    <property type="evidence" value="ECO:0007669"/>
    <property type="project" value="InterPro"/>
</dbReference>
<dbReference type="PANTHER" id="PTHR19443:SF16">
    <property type="entry name" value="HEXOKINASE TYPE 1-RELATED"/>
    <property type="match status" value="1"/>
</dbReference>
<accession>A0A4Y7L1D8</accession>
<dbReference type="STRING" id="3469.A0A4Y7L1D8"/>
<evidence type="ECO:0000256" key="3">
    <source>
        <dbReference type="ARBA" id="ARBA00023152"/>
    </source>
</evidence>
<name>A0A4Y7L1D8_PAPSO</name>
<dbReference type="GO" id="GO:0005829">
    <property type="term" value="C:cytosol"/>
    <property type="evidence" value="ECO:0007669"/>
    <property type="project" value="TreeGrafter"/>
</dbReference>
<dbReference type="EMBL" id="CM010723">
    <property type="protein sequence ID" value="RZC78976.1"/>
    <property type="molecule type" value="Genomic_DNA"/>
</dbReference>
<organism evidence="5 6">
    <name type="scientific">Papaver somniferum</name>
    <name type="common">Opium poppy</name>
    <dbReference type="NCBI Taxonomy" id="3469"/>
    <lineage>
        <taxon>Eukaryota</taxon>
        <taxon>Viridiplantae</taxon>
        <taxon>Streptophyta</taxon>
        <taxon>Embryophyta</taxon>
        <taxon>Tracheophyta</taxon>
        <taxon>Spermatophyta</taxon>
        <taxon>Magnoliopsida</taxon>
        <taxon>Ranunculales</taxon>
        <taxon>Papaveraceae</taxon>
        <taxon>Papaveroideae</taxon>
        <taxon>Papaver</taxon>
    </lineage>
</organism>
<dbReference type="Gene3D" id="3.30.420.40">
    <property type="match status" value="1"/>
</dbReference>
<dbReference type="PRINTS" id="PR00475">
    <property type="entry name" value="HEXOKINASE"/>
</dbReference>
<dbReference type="GO" id="GO:0005739">
    <property type="term" value="C:mitochondrion"/>
    <property type="evidence" value="ECO:0007669"/>
    <property type="project" value="TreeGrafter"/>
</dbReference>
<dbReference type="GO" id="GO:0005536">
    <property type="term" value="F:D-glucose binding"/>
    <property type="evidence" value="ECO:0007669"/>
    <property type="project" value="InterPro"/>
</dbReference>
<protein>
    <recommendedName>
        <fullName evidence="4">Phosphotransferase</fullName>
        <ecNumber evidence="4">2.7.1.-</ecNumber>
    </recommendedName>
</protein>
<keyword evidence="4" id="KW-0547">Nucleotide-binding</keyword>
<evidence type="ECO:0000313" key="6">
    <source>
        <dbReference type="Proteomes" id="UP000316621"/>
    </source>
</evidence>
<dbReference type="Proteomes" id="UP000316621">
    <property type="component" value="Chromosome 9"/>
</dbReference>
<comment type="similarity">
    <text evidence="4">Belongs to the hexokinase family.</text>
</comment>
<dbReference type="AlphaFoldDB" id="A0A4Y7L1D8"/>
<keyword evidence="3 4" id="KW-0324">Glycolysis</keyword>
<keyword evidence="6" id="KW-1185">Reference proteome</keyword>
<comment type="pathway">
    <text evidence="1">Carbohydrate degradation; glycolysis; D-glyceraldehyde 3-phosphate and glycerone phosphate from D-glucose: step 1/4.</text>
</comment>
<evidence type="ECO:0000256" key="1">
    <source>
        <dbReference type="ARBA" id="ARBA00004888"/>
    </source>
</evidence>
<comment type="pathway">
    <text evidence="2">Carbohydrate metabolism; hexose metabolism.</text>
</comment>
<dbReference type="InterPro" id="IPR001312">
    <property type="entry name" value="Hexokinase"/>
</dbReference>
<gene>
    <name evidence="5" type="ORF">C5167_003208</name>
</gene>
<sequence>MEITKFQLPTKEVNDTIGTLAGGKYFNNDVAVAVILGTGTNAAYLEGLLKCLPCIMIVPKFESGWEQIQGHVLELQEKNQLHLHMLILIKLLIDDNYDRMIAEITNIRAILCDREDAVLGDVSRRDTIKGPKAYATPAGEWRR</sequence>
<reference evidence="5 6" key="1">
    <citation type="journal article" date="2018" name="Science">
        <title>The opium poppy genome and morphinan production.</title>
        <authorList>
            <person name="Guo L."/>
            <person name="Winzer T."/>
            <person name="Yang X."/>
            <person name="Li Y."/>
            <person name="Ning Z."/>
            <person name="He Z."/>
            <person name="Teodor R."/>
            <person name="Lu Y."/>
            <person name="Bowser T.A."/>
            <person name="Graham I.A."/>
            <person name="Ye K."/>
        </authorList>
    </citation>
    <scope>NUCLEOTIDE SEQUENCE [LARGE SCALE GENOMIC DNA]</scope>
    <source>
        <strain evidence="6">cv. HN1</strain>
        <tissue evidence="5">Leaves</tissue>
    </source>
</reference>
<dbReference type="PANTHER" id="PTHR19443">
    <property type="entry name" value="HEXOKINASE"/>
    <property type="match status" value="1"/>
</dbReference>
<dbReference type="Gramene" id="RZC78976">
    <property type="protein sequence ID" value="RZC78976"/>
    <property type="gene ID" value="C5167_003208"/>
</dbReference>